<gene>
    <name evidence="6" type="ORF">H0H81_006746</name>
</gene>
<dbReference type="InterPro" id="IPR003333">
    <property type="entry name" value="CMAS"/>
</dbReference>
<dbReference type="AlphaFoldDB" id="A0A9P7GS24"/>
<evidence type="ECO:0000313" key="6">
    <source>
        <dbReference type="EMBL" id="KAG5651972.1"/>
    </source>
</evidence>
<dbReference type="PANTHER" id="PTHR43667:SF2">
    <property type="entry name" value="FATTY ACID C-METHYL TRANSFERASE"/>
    <property type="match status" value="1"/>
</dbReference>
<comment type="similarity">
    <text evidence="1">Belongs to the CFA/CMAS family.</text>
</comment>
<dbReference type="PANTHER" id="PTHR43667">
    <property type="entry name" value="CYCLOPROPANE-FATTY-ACYL-PHOSPHOLIPID SYNTHASE"/>
    <property type="match status" value="1"/>
</dbReference>
<name>A0A9P7GS24_9AGAR</name>
<dbReference type="PIRSF" id="PIRSF003085">
    <property type="entry name" value="CMAS"/>
    <property type="match status" value="1"/>
</dbReference>
<proteinExistence type="inferred from homology"/>
<evidence type="ECO:0000256" key="5">
    <source>
        <dbReference type="ARBA" id="ARBA00023098"/>
    </source>
</evidence>
<keyword evidence="3" id="KW-0808">Transferase</keyword>
<comment type="caution">
    <text evidence="6">The sequence shown here is derived from an EMBL/GenBank/DDBJ whole genome shotgun (WGS) entry which is preliminary data.</text>
</comment>
<dbReference type="Pfam" id="PF02353">
    <property type="entry name" value="CMAS"/>
    <property type="match status" value="1"/>
</dbReference>
<sequence length="412" mass="46572">MSISTYFTSYAKGYLIQALERGIRSGSLRLTDHSGESHLFGTPSLKKPDAAIHVNSDEFWMRVFYGHDLGFSEAYMHGDFETEDLKAILNLWIDNRTHLANLWSPLSRLGSAISALTLRLVGQSLSNAKLNVITAYDYDNDLFKVHSAFLSQDMMYSCAIWPEELGGVRGDLNKGPFPGDLEAAQLYKVHHVLKKARVRKGDRVLEFGSGWGTMAIETLQAAKLGCTVDTLTLSVEQKAEAEARIRAAGLESSINVHLLDYRNLPPSFEKSFDAFVCVEMVEHVGLKYHDQYFKIVDWALKTERAAAVVTATTQPDWRYSEFQATDYARKYQWPNAFCPSPTALCASAMDAVPGAFSLESVEDYGHHYPRTLREWGRRFQANWNGIAPELLKTHPELREGDNLQVLKRKWEY</sequence>
<dbReference type="Proteomes" id="UP000717328">
    <property type="component" value="Unassembled WGS sequence"/>
</dbReference>
<evidence type="ECO:0000256" key="2">
    <source>
        <dbReference type="ARBA" id="ARBA00022603"/>
    </source>
</evidence>
<evidence type="ECO:0008006" key="8">
    <source>
        <dbReference type="Google" id="ProtNLM"/>
    </source>
</evidence>
<dbReference type="GO" id="GO:0008168">
    <property type="term" value="F:methyltransferase activity"/>
    <property type="evidence" value="ECO:0007669"/>
    <property type="project" value="UniProtKB-KW"/>
</dbReference>
<keyword evidence="4" id="KW-0949">S-adenosyl-L-methionine</keyword>
<keyword evidence="2" id="KW-0489">Methyltransferase</keyword>
<evidence type="ECO:0000313" key="7">
    <source>
        <dbReference type="Proteomes" id="UP000717328"/>
    </source>
</evidence>
<dbReference type="EMBL" id="JABCKI010000176">
    <property type="protein sequence ID" value="KAG5651972.1"/>
    <property type="molecule type" value="Genomic_DNA"/>
</dbReference>
<dbReference type="InterPro" id="IPR029063">
    <property type="entry name" value="SAM-dependent_MTases_sf"/>
</dbReference>
<organism evidence="6 7">
    <name type="scientific">Sphagnurus paluster</name>
    <dbReference type="NCBI Taxonomy" id="117069"/>
    <lineage>
        <taxon>Eukaryota</taxon>
        <taxon>Fungi</taxon>
        <taxon>Dikarya</taxon>
        <taxon>Basidiomycota</taxon>
        <taxon>Agaricomycotina</taxon>
        <taxon>Agaricomycetes</taxon>
        <taxon>Agaricomycetidae</taxon>
        <taxon>Agaricales</taxon>
        <taxon>Tricholomatineae</taxon>
        <taxon>Lyophyllaceae</taxon>
        <taxon>Sphagnurus</taxon>
    </lineage>
</organism>
<dbReference type="OrthoDB" id="8300214at2759"/>
<dbReference type="GO" id="GO:0008610">
    <property type="term" value="P:lipid biosynthetic process"/>
    <property type="evidence" value="ECO:0007669"/>
    <property type="project" value="InterPro"/>
</dbReference>
<feature type="non-terminal residue" evidence="6">
    <location>
        <position position="1"/>
    </location>
</feature>
<evidence type="ECO:0000256" key="1">
    <source>
        <dbReference type="ARBA" id="ARBA00010815"/>
    </source>
</evidence>
<protein>
    <recommendedName>
        <fullName evidence="8">Cyclopropane-fatty-acyl-phospholipid synthase</fullName>
    </recommendedName>
</protein>
<keyword evidence="7" id="KW-1185">Reference proteome</keyword>
<accession>A0A9P7GS24</accession>
<evidence type="ECO:0000256" key="4">
    <source>
        <dbReference type="ARBA" id="ARBA00022691"/>
    </source>
</evidence>
<evidence type="ECO:0000256" key="3">
    <source>
        <dbReference type="ARBA" id="ARBA00022679"/>
    </source>
</evidence>
<dbReference type="SUPFAM" id="SSF53335">
    <property type="entry name" value="S-adenosyl-L-methionine-dependent methyltransferases"/>
    <property type="match status" value="1"/>
</dbReference>
<reference evidence="6" key="1">
    <citation type="submission" date="2021-02" db="EMBL/GenBank/DDBJ databases">
        <authorList>
            <person name="Nieuwenhuis M."/>
            <person name="Van De Peppel L.J.J."/>
        </authorList>
    </citation>
    <scope>NUCLEOTIDE SEQUENCE</scope>
    <source>
        <strain evidence="6">D49</strain>
    </source>
</reference>
<dbReference type="InterPro" id="IPR050723">
    <property type="entry name" value="CFA/CMAS"/>
</dbReference>
<dbReference type="GO" id="GO:0032259">
    <property type="term" value="P:methylation"/>
    <property type="evidence" value="ECO:0007669"/>
    <property type="project" value="UniProtKB-KW"/>
</dbReference>
<reference evidence="6" key="2">
    <citation type="submission" date="2021-10" db="EMBL/GenBank/DDBJ databases">
        <title>Phylogenomics reveals ancestral predisposition of the termite-cultivated fungus Termitomyces towards a domesticated lifestyle.</title>
        <authorList>
            <person name="Auxier B."/>
            <person name="Grum-Grzhimaylo A."/>
            <person name="Cardenas M.E."/>
            <person name="Lodge J.D."/>
            <person name="Laessoe T."/>
            <person name="Pedersen O."/>
            <person name="Smith M.E."/>
            <person name="Kuyper T.W."/>
            <person name="Franco-Molano E.A."/>
            <person name="Baroni T.J."/>
            <person name="Aanen D.K."/>
        </authorList>
    </citation>
    <scope>NUCLEOTIDE SEQUENCE</scope>
    <source>
        <strain evidence="6">D49</strain>
    </source>
</reference>
<keyword evidence="5" id="KW-0443">Lipid metabolism</keyword>
<dbReference type="Gene3D" id="3.40.50.150">
    <property type="entry name" value="Vaccinia Virus protein VP39"/>
    <property type="match status" value="1"/>
</dbReference>